<accession>A0A9W8DLB7</accession>
<organism evidence="1 2">
    <name type="scientific">Tieghemiomyces parasiticus</name>
    <dbReference type="NCBI Taxonomy" id="78921"/>
    <lineage>
        <taxon>Eukaryota</taxon>
        <taxon>Fungi</taxon>
        <taxon>Fungi incertae sedis</taxon>
        <taxon>Zoopagomycota</taxon>
        <taxon>Kickxellomycotina</taxon>
        <taxon>Dimargaritomycetes</taxon>
        <taxon>Dimargaritales</taxon>
        <taxon>Dimargaritaceae</taxon>
        <taxon>Tieghemiomyces</taxon>
    </lineage>
</organism>
<dbReference type="Proteomes" id="UP001150569">
    <property type="component" value="Unassembled WGS sequence"/>
</dbReference>
<feature type="non-terminal residue" evidence="1">
    <location>
        <position position="1"/>
    </location>
</feature>
<name>A0A9W8DLB7_9FUNG</name>
<dbReference type="AlphaFoldDB" id="A0A9W8DLB7"/>
<keyword evidence="2" id="KW-1185">Reference proteome</keyword>
<sequence length="95" mass="11053">FPFLHAFEMKGRYINITLRPASKLTHLAEALSMFPLVTVLSFSEEAVPLVEIYVKRPECSTGKLSMLKPDDRDYACRTYKDAINHRYGQYYLFDL</sequence>
<reference evidence="1" key="1">
    <citation type="submission" date="2022-07" db="EMBL/GenBank/DDBJ databases">
        <title>Phylogenomic reconstructions and comparative analyses of Kickxellomycotina fungi.</title>
        <authorList>
            <person name="Reynolds N.K."/>
            <person name="Stajich J.E."/>
            <person name="Barry K."/>
            <person name="Grigoriev I.V."/>
            <person name="Crous P."/>
            <person name="Smith M.E."/>
        </authorList>
    </citation>
    <scope>NUCLEOTIDE SEQUENCE</scope>
    <source>
        <strain evidence="1">RSA 861</strain>
    </source>
</reference>
<evidence type="ECO:0000313" key="2">
    <source>
        <dbReference type="Proteomes" id="UP001150569"/>
    </source>
</evidence>
<proteinExistence type="predicted"/>
<gene>
    <name evidence="1" type="ORF">IWQ60_011784</name>
</gene>
<evidence type="ECO:0000313" key="1">
    <source>
        <dbReference type="EMBL" id="KAJ1907884.1"/>
    </source>
</evidence>
<protein>
    <submittedName>
        <fullName evidence="1">Uncharacterized protein</fullName>
    </submittedName>
</protein>
<comment type="caution">
    <text evidence="1">The sequence shown here is derived from an EMBL/GenBank/DDBJ whole genome shotgun (WGS) entry which is preliminary data.</text>
</comment>
<dbReference type="EMBL" id="JANBPT010001431">
    <property type="protein sequence ID" value="KAJ1907884.1"/>
    <property type="molecule type" value="Genomic_DNA"/>
</dbReference>